<dbReference type="EMBL" id="JBFXLU010000032">
    <property type="protein sequence ID" value="KAL2851050.1"/>
    <property type="molecule type" value="Genomic_DNA"/>
</dbReference>
<organism evidence="1 2">
    <name type="scientific">Aspergillus pseudoustus</name>
    <dbReference type="NCBI Taxonomy" id="1810923"/>
    <lineage>
        <taxon>Eukaryota</taxon>
        <taxon>Fungi</taxon>
        <taxon>Dikarya</taxon>
        <taxon>Ascomycota</taxon>
        <taxon>Pezizomycotina</taxon>
        <taxon>Eurotiomycetes</taxon>
        <taxon>Eurotiomycetidae</taxon>
        <taxon>Eurotiales</taxon>
        <taxon>Aspergillaceae</taxon>
        <taxon>Aspergillus</taxon>
        <taxon>Aspergillus subgen. Nidulantes</taxon>
    </lineage>
</organism>
<keyword evidence="2" id="KW-1185">Reference proteome</keyword>
<dbReference type="PANTHER" id="PTHR43130:SF7">
    <property type="entry name" value="DJ-1_PFPI DOMAIN-CONTAINING PROTEIN"/>
    <property type="match status" value="1"/>
</dbReference>
<dbReference type="SUPFAM" id="SSF52317">
    <property type="entry name" value="Class I glutamine amidotransferase-like"/>
    <property type="match status" value="1"/>
</dbReference>
<evidence type="ECO:0000313" key="2">
    <source>
        <dbReference type="Proteomes" id="UP001610446"/>
    </source>
</evidence>
<protein>
    <submittedName>
        <fullName evidence="1">Class I glutamine amidotransferase-like protein</fullName>
    </submittedName>
</protein>
<reference evidence="1 2" key="1">
    <citation type="submission" date="2024-07" db="EMBL/GenBank/DDBJ databases">
        <title>Section-level genome sequencing and comparative genomics of Aspergillus sections Usti and Cavernicolus.</title>
        <authorList>
            <consortium name="Lawrence Berkeley National Laboratory"/>
            <person name="Nybo J.L."/>
            <person name="Vesth T.C."/>
            <person name="Theobald S."/>
            <person name="Frisvad J.C."/>
            <person name="Larsen T.O."/>
            <person name="Kjaerboelling I."/>
            <person name="Rothschild-Mancinelli K."/>
            <person name="Lyhne E.K."/>
            <person name="Kogle M.E."/>
            <person name="Barry K."/>
            <person name="Clum A."/>
            <person name="Na H."/>
            <person name="Ledsgaard L."/>
            <person name="Lin J."/>
            <person name="Lipzen A."/>
            <person name="Kuo A."/>
            <person name="Riley R."/>
            <person name="Mondo S."/>
            <person name="Labutti K."/>
            <person name="Haridas S."/>
            <person name="Pangalinan J."/>
            <person name="Salamov A.A."/>
            <person name="Simmons B.A."/>
            <person name="Magnuson J.K."/>
            <person name="Chen J."/>
            <person name="Drula E."/>
            <person name="Henrissat B."/>
            <person name="Wiebenga A."/>
            <person name="Lubbers R.J."/>
            <person name="Gomes A.C."/>
            <person name="Makela M.R."/>
            <person name="Stajich J."/>
            <person name="Grigoriev I.V."/>
            <person name="Mortensen U.H."/>
            <person name="De Vries R.P."/>
            <person name="Baker S.E."/>
            <person name="Andersen M.R."/>
        </authorList>
    </citation>
    <scope>NUCLEOTIDE SEQUENCE [LARGE SCALE GENOMIC DNA]</scope>
    <source>
        <strain evidence="1 2">CBS 123904</strain>
    </source>
</reference>
<gene>
    <name evidence="1" type="ORF">BJY01DRAFT_261081</name>
</gene>
<accession>A0ABR4KFJ4</accession>
<comment type="caution">
    <text evidence="1">The sequence shown here is derived from an EMBL/GenBank/DDBJ whole genome shotgun (WGS) entry which is preliminary data.</text>
</comment>
<sequence length="226" mass="24756">MAPIDLRNPGRPIHVGVILLNSTTELLDIAPFGFFSGISRSFLKDFPPEILPDEIKAQVPEFVFHWVTETGDTPANLTGGMKVVPTDSFGSCPPLDIAVMGANHLAYEPSETELAYIRKVHDDCTSLLTVCGGNDPVVRAGLLEGKTATAPRLFLPIFRQKAPGVNWVEKRYVNDGKIWTTGVLLNGMDMVAAFGRSVWGETIDGLIRSGSWPERDVDYRDDDGKL</sequence>
<dbReference type="Proteomes" id="UP001610446">
    <property type="component" value="Unassembled WGS sequence"/>
</dbReference>
<name>A0ABR4KFJ4_9EURO</name>
<dbReference type="Gene3D" id="3.40.50.880">
    <property type="match status" value="1"/>
</dbReference>
<dbReference type="InterPro" id="IPR029062">
    <property type="entry name" value="Class_I_gatase-like"/>
</dbReference>
<dbReference type="PANTHER" id="PTHR43130">
    <property type="entry name" value="ARAC-FAMILY TRANSCRIPTIONAL REGULATOR"/>
    <property type="match status" value="1"/>
</dbReference>
<proteinExistence type="predicted"/>
<evidence type="ECO:0000313" key="1">
    <source>
        <dbReference type="EMBL" id="KAL2851050.1"/>
    </source>
</evidence>
<dbReference type="InterPro" id="IPR052158">
    <property type="entry name" value="INH-QAR"/>
</dbReference>